<dbReference type="AlphaFoldDB" id="A0AAE1SSD2"/>
<feature type="region of interest" description="Disordered" evidence="1">
    <location>
        <begin position="116"/>
        <end position="163"/>
    </location>
</feature>
<evidence type="ECO:0000256" key="1">
    <source>
        <dbReference type="SAM" id="MobiDB-lite"/>
    </source>
</evidence>
<keyword evidence="3" id="KW-1185">Reference proteome</keyword>
<dbReference type="EMBL" id="JAVYJV010000003">
    <property type="protein sequence ID" value="KAK4374989.1"/>
    <property type="molecule type" value="Genomic_DNA"/>
</dbReference>
<organism evidence="2 3">
    <name type="scientific">Anisodus tanguticus</name>
    <dbReference type="NCBI Taxonomy" id="243964"/>
    <lineage>
        <taxon>Eukaryota</taxon>
        <taxon>Viridiplantae</taxon>
        <taxon>Streptophyta</taxon>
        <taxon>Embryophyta</taxon>
        <taxon>Tracheophyta</taxon>
        <taxon>Spermatophyta</taxon>
        <taxon>Magnoliopsida</taxon>
        <taxon>eudicotyledons</taxon>
        <taxon>Gunneridae</taxon>
        <taxon>Pentapetalae</taxon>
        <taxon>asterids</taxon>
        <taxon>lamiids</taxon>
        <taxon>Solanales</taxon>
        <taxon>Solanaceae</taxon>
        <taxon>Solanoideae</taxon>
        <taxon>Hyoscyameae</taxon>
        <taxon>Anisodus</taxon>
    </lineage>
</organism>
<gene>
    <name evidence="2" type="ORF">RND71_005666</name>
</gene>
<name>A0AAE1SSD2_9SOLA</name>
<dbReference type="PANTHER" id="PTHR36486">
    <property type="entry name" value="OS01G0977800 PROTEIN"/>
    <property type="match status" value="1"/>
</dbReference>
<dbReference type="PANTHER" id="PTHR36486:SF2">
    <property type="entry name" value="OS01G0977800 PROTEIN"/>
    <property type="match status" value="1"/>
</dbReference>
<proteinExistence type="predicted"/>
<feature type="compositionally biased region" description="Basic residues" evidence="1">
    <location>
        <begin position="128"/>
        <end position="142"/>
    </location>
</feature>
<comment type="caution">
    <text evidence="2">The sequence shown here is derived from an EMBL/GenBank/DDBJ whole genome shotgun (WGS) entry which is preliminary data.</text>
</comment>
<dbReference type="InterPro" id="IPR053057">
    <property type="entry name" value="XLG_GTP-binding"/>
</dbReference>
<reference evidence="2" key="1">
    <citation type="submission" date="2023-12" db="EMBL/GenBank/DDBJ databases">
        <title>Genome assembly of Anisodus tanguticus.</title>
        <authorList>
            <person name="Wang Y.-J."/>
        </authorList>
    </citation>
    <scope>NUCLEOTIDE SEQUENCE</scope>
    <source>
        <strain evidence="2">KB-2021</strain>
        <tissue evidence="2">Leaf</tissue>
    </source>
</reference>
<protein>
    <submittedName>
        <fullName evidence="2">Uncharacterized protein</fullName>
    </submittedName>
</protein>
<dbReference type="Proteomes" id="UP001291623">
    <property type="component" value="Unassembled WGS sequence"/>
</dbReference>
<accession>A0AAE1SSD2</accession>
<feature type="compositionally biased region" description="Basic and acidic residues" evidence="1">
    <location>
        <begin position="144"/>
        <end position="163"/>
    </location>
</feature>
<sequence length="163" mass="18277">MGDLETLAKARRELEDLYLGVPDDSVNLTFEDLSELRPRTLSSDKKIMSDHIVISKIEKPLPNPALTKFPSIDFSRAFKNTVIEDHHHHINNHNFHHGPQNHVHNVMDENAMLHGHSGHHHATDGHGHSGHHHAMFRGHSGHQHAMDGHGHDGHHHATDGHGT</sequence>
<evidence type="ECO:0000313" key="3">
    <source>
        <dbReference type="Proteomes" id="UP001291623"/>
    </source>
</evidence>
<evidence type="ECO:0000313" key="2">
    <source>
        <dbReference type="EMBL" id="KAK4374989.1"/>
    </source>
</evidence>